<accession>A0A7S2GCX5</accession>
<feature type="compositionally biased region" description="Low complexity" evidence="1">
    <location>
        <begin position="334"/>
        <end position="345"/>
    </location>
</feature>
<feature type="region of interest" description="Disordered" evidence="1">
    <location>
        <begin position="334"/>
        <end position="361"/>
    </location>
</feature>
<dbReference type="AlphaFoldDB" id="A0A7S2GCX5"/>
<evidence type="ECO:0000256" key="1">
    <source>
        <dbReference type="SAM" id="MobiDB-lite"/>
    </source>
</evidence>
<sequence>MHAARLAIGLMAMQAPPSTLAQVVVADGFVRGFVLWLEQYVPSCHPLCRLWSECRRILNPAVRPEDGGVPSAVRALTQELGDLPPPPPPPPQQPSQPQCTDSVQGMDGAQVTGSSSATEAERLTLEAELRSLICRMHVCIDRRLKPGDCVREGVSTGVSLPPPRWWCDHAELSKCALLRNAITKCAEISQLSASTSVATARNRSKPSEQRKRGQSILITLLAAELLSCIALERYLATEASLVLPTHIDLVSGALAALAQRGKWLQCVPKVAGMLGGISGTYPLHANLLSPREQDVFAIDVAHYLEHLEAGVALDAIHVSRNPMASNFGKEEASAAAGMGDRAAASTNGRWRLQREKRRWDS</sequence>
<feature type="compositionally biased region" description="Pro residues" evidence="1">
    <location>
        <begin position="83"/>
        <end position="94"/>
    </location>
</feature>
<proteinExistence type="predicted"/>
<name>A0A7S2GCX5_9EUKA</name>
<organism evidence="3">
    <name type="scientific">Haptolina brevifila</name>
    <dbReference type="NCBI Taxonomy" id="156173"/>
    <lineage>
        <taxon>Eukaryota</taxon>
        <taxon>Haptista</taxon>
        <taxon>Haptophyta</taxon>
        <taxon>Prymnesiophyceae</taxon>
        <taxon>Prymnesiales</taxon>
        <taxon>Prymnesiaceae</taxon>
        <taxon>Haptolina</taxon>
    </lineage>
</organism>
<feature type="chain" id="PRO_5030558217" evidence="2">
    <location>
        <begin position="22"/>
        <end position="361"/>
    </location>
</feature>
<evidence type="ECO:0000313" key="3">
    <source>
        <dbReference type="EMBL" id="CAD9445986.1"/>
    </source>
</evidence>
<feature type="region of interest" description="Disordered" evidence="1">
    <location>
        <begin position="79"/>
        <end position="119"/>
    </location>
</feature>
<evidence type="ECO:0000256" key="2">
    <source>
        <dbReference type="SAM" id="SignalP"/>
    </source>
</evidence>
<reference evidence="3" key="1">
    <citation type="submission" date="2021-01" db="EMBL/GenBank/DDBJ databases">
        <authorList>
            <person name="Corre E."/>
            <person name="Pelletier E."/>
            <person name="Niang G."/>
            <person name="Scheremetjew M."/>
            <person name="Finn R."/>
            <person name="Kale V."/>
            <person name="Holt S."/>
            <person name="Cochrane G."/>
            <person name="Meng A."/>
            <person name="Brown T."/>
            <person name="Cohen L."/>
        </authorList>
    </citation>
    <scope>NUCLEOTIDE SEQUENCE</scope>
    <source>
        <strain evidence="3">UTEX LB 985</strain>
    </source>
</reference>
<gene>
    <name evidence="3" type="ORF">CBRE1094_LOCUS14361</name>
</gene>
<protein>
    <submittedName>
        <fullName evidence="3">Uncharacterized protein</fullName>
    </submittedName>
</protein>
<dbReference type="EMBL" id="HBGU01026437">
    <property type="protein sequence ID" value="CAD9445986.1"/>
    <property type="molecule type" value="Transcribed_RNA"/>
</dbReference>
<feature type="signal peptide" evidence="2">
    <location>
        <begin position="1"/>
        <end position="21"/>
    </location>
</feature>
<keyword evidence="2" id="KW-0732">Signal</keyword>